<evidence type="ECO:0000259" key="5">
    <source>
        <dbReference type="PROSITE" id="PS50977"/>
    </source>
</evidence>
<dbReference type="Proteomes" id="UP001379533">
    <property type="component" value="Chromosome"/>
</dbReference>
<sequence>MRYSSEHKERTRLRILDAAGRGFRKEGFSLTGIDGLARDAGVTSGAFYGHFRSKAEAFRAALSNGLEDLRRGIEQCQAQAGDAWVEALANFYFTERVTCDLADGCALPSLSGDVARGDVKTKAAFEKEFLSIVATLAKGLRGGNAEGREARAIVMMALFAGGVTVARSVRDKALRDRISRVLRDAVLACAREQRE</sequence>
<dbReference type="RefSeq" id="WP_394847178.1">
    <property type="nucleotide sequence ID" value="NZ_CP089982.1"/>
</dbReference>
<dbReference type="EMBL" id="CP089982">
    <property type="protein sequence ID" value="WXA96561.1"/>
    <property type="molecule type" value="Genomic_DNA"/>
</dbReference>
<evidence type="ECO:0000313" key="7">
    <source>
        <dbReference type="Proteomes" id="UP001379533"/>
    </source>
</evidence>
<dbReference type="Gene3D" id="1.10.357.10">
    <property type="entry name" value="Tetracycline Repressor, domain 2"/>
    <property type="match status" value="1"/>
</dbReference>
<dbReference type="Gene3D" id="1.10.10.60">
    <property type="entry name" value="Homeodomain-like"/>
    <property type="match status" value="1"/>
</dbReference>
<keyword evidence="7" id="KW-1185">Reference proteome</keyword>
<dbReference type="PRINTS" id="PR00455">
    <property type="entry name" value="HTHTETR"/>
</dbReference>
<reference evidence="6 7" key="1">
    <citation type="submission" date="2021-12" db="EMBL/GenBank/DDBJ databases">
        <title>Discovery of the Pendulisporaceae a myxobacterial family with distinct sporulation behavior and unique specialized metabolism.</title>
        <authorList>
            <person name="Garcia R."/>
            <person name="Popoff A."/>
            <person name="Bader C.D."/>
            <person name="Loehr J."/>
            <person name="Walesch S."/>
            <person name="Walt C."/>
            <person name="Boldt J."/>
            <person name="Bunk B."/>
            <person name="Haeckl F.J.F.P.J."/>
            <person name="Gunesch A.P."/>
            <person name="Birkelbach J."/>
            <person name="Nuebel U."/>
            <person name="Pietschmann T."/>
            <person name="Bach T."/>
            <person name="Mueller R."/>
        </authorList>
    </citation>
    <scope>NUCLEOTIDE SEQUENCE [LARGE SCALE GENOMIC DNA]</scope>
    <source>
        <strain evidence="6 7">MSr12523</strain>
    </source>
</reference>
<evidence type="ECO:0000256" key="1">
    <source>
        <dbReference type="ARBA" id="ARBA00023015"/>
    </source>
</evidence>
<dbReference type="Pfam" id="PF00440">
    <property type="entry name" value="TetR_N"/>
    <property type="match status" value="1"/>
</dbReference>
<dbReference type="InterPro" id="IPR001647">
    <property type="entry name" value="HTH_TetR"/>
</dbReference>
<dbReference type="InterPro" id="IPR009057">
    <property type="entry name" value="Homeodomain-like_sf"/>
</dbReference>
<accession>A0ABZ2KJM3</accession>
<feature type="DNA-binding region" description="H-T-H motif" evidence="4">
    <location>
        <begin position="32"/>
        <end position="51"/>
    </location>
</feature>
<evidence type="ECO:0000256" key="4">
    <source>
        <dbReference type="PROSITE-ProRule" id="PRU00335"/>
    </source>
</evidence>
<gene>
    <name evidence="6" type="ORF">LZC95_06875</name>
</gene>
<dbReference type="PANTHER" id="PTHR47506:SF7">
    <property type="entry name" value="TRANSCRIPTIONAL REGULATORY PROTEIN"/>
    <property type="match status" value="1"/>
</dbReference>
<keyword evidence="1" id="KW-0805">Transcription regulation</keyword>
<name>A0ABZ2KJM3_9BACT</name>
<proteinExistence type="predicted"/>
<dbReference type="SUPFAM" id="SSF46689">
    <property type="entry name" value="Homeodomain-like"/>
    <property type="match status" value="1"/>
</dbReference>
<keyword evidence="3" id="KW-0804">Transcription</keyword>
<dbReference type="SUPFAM" id="SSF48498">
    <property type="entry name" value="Tetracyclin repressor-like, C-terminal domain"/>
    <property type="match status" value="1"/>
</dbReference>
<feature type="domain" description="HTH tetR-type" evidence="5">
    <location>
        <begin position="9"/>
        <end position="69"/>
    </location>
</feature>
<dbReference type="PANTHER" id="PTHR47506">
    <property type="entry name" value="TRANSCRIPTIONAL REGULATORY PROTEIN"/>
    <property type="match status" value="1"/>
</dbReference>
<dbReference type="InterPro" id="IPR036271">
    <property type="entry name" value="Tet_transcr_reg_TetR-rel_C_sf"/>
</dbReference>
<dbReference type="PROSITE" id="PS50977">
    <property type="entry name" value="HTH_TETR_2"/>
    <property type="match status" value="1"/>
</dbReference>
<protein>
    <submittedName>
        <fullName evidence="6">TetR/AcrR family transcriptional regulator</fullName>
    </submittedName>
</protein>
<keyword evidence="2 4" id="KW-0238">DNA-binding</keyword>
<evidence type="ECO:0000256" key="2">
    <source>
        <dbReference type="ARBA" id="ARBA00023125"/>
    </source>
</evidence>
<organism evidence="6 7">
    <name type="scientific">Pendulispora brunnea</name>
    <dbReference type="NCBI Taxonomy" id="2905690"/>
    <lineage>
        <taxon>Bacteria</taxon>
        <taxon>Pseudomonadati</taxon>
        <taxon>Myxococcota</taxon>
        <taxon>Myxococcia</taxon>
        <taxon>Myxococcales</taxon>
        <taxon>Sorangiineae</taxon>
        <taxon>Pendulisporaceae</taxon>
        <taxon>Pendulispora</taxon>
    </lineage>
</organism>
<evidence type="ECO:0000256" key="3">
    <source>
        <dbReference type="ARBA" id="ARBA00023163"/>
    </source>
</evidence>
<evidence type="ECO:0000313" key="6">
    <source>
        <dbReference type="EMBL" id="WXA96561.1"/>
    </source>
</evidence>